<gene>
    <name evidence="2" type="primary">M102</name>
</gene>
<keyword evidence="2" id="KW-0547">Nucleotide-binding</keyword>
<reference evidence="2" key="1">
    <citation type="submission" date="2022-09" db="EMBL/GenBank/DDBJ databases">
        <authorList>
            <person name="Vucak M."/>
            <person name="Davison A.J."/>
        </authorList>
    </citation>
    <scope>NUCLEOTIDE SEQUENCE</scope>
    <source>
        <strain evidence="1">Mnat29</strain>
        <strain evidence="2">Mnat36</strain>
    </source>
</reference>
<sequence>MAERRWLSGVVGQLSVYAFIPETNEAILQCLFFEAMDNDRIRTQIFIYCVPIPGKGPDRIYLLKKYGHTIISSSDLPTADECSAGNGDNKDGRGVSISRRSEVLGSLLLENGGPAFAMLAHFFTPVEVLTDGIEIFAARCWRDATTGVLQAVATLPVGRLRAIGSYCEERTAVKAEHVNSEVNQTHAHKKICRGFAAKSLVFSIRVGCRKFVFEDTPNGRSAVVGDLFEVRDVDWRGRKLRLCSPINFLAIAFHDDQCLLLLRDSIQKLFRELYLGFAGMFPVFDFLGPNMLVSGGPRSVFFPGFPCVPIYSVPWKYDLLMESGSDAINHVRSLLGLPDIVGVSGKIPVTLSRGSAVETISARGNNVDSFYTEPRHFRINARWFEVYDLTGCGMTDTDVSTGHLYVGHYGLQRIVVPEIKYMLLKMCLPGREFPFVFTEMTRRIDLEAIDGYICRLRYKSPRIFRRIRALETLMSKKITDACDRAGFPWLLVRNDCEFFAQRRPGNDVANLDKSVRYIIKKMWLDLFGPGRTPPAHRITMDMGGVLITAGDVLISGFPDDLNERKDPGWIMAAGRLLCESVYCAFDAGDWTAKDRIVRIMATHMLRLSARRHETQFWVQRFAPGRNRVSEHPGILDATEFSGVIINDGTVAIQPMDGAVHDEICYIDYVKRTFKLLKLCLQSVIKRLASETHGDRYGTDFNKTEDKAELDNVLSEFNEVFDESEKFVIDRYSVFFVIN</sequence>
<name>A0A9Y1N9S3_9BETA</name>
<dbReference type="EMBL" id="OP429121">
    <property type="protein sequence ID" value="WEG68823.1"/>
    <property type="molecule type" value="Genomic_DNA"/>
</dbReference>
<keyword evidence="2" id="KW-0378">Hydrolase</keyword>
<reference evidence="2" key="2">
    <citation type="submission" date="2023-06" db="EMBL/GenBank/DDBJ databases">
        <title>Isolation and genome sequencing of cytomegaloviruses from Natal multimammate mice (Mastomys natalensis).</title>
        <authorList>
            <person name="Jarvis M.A."/>
            <person name="Davison A.J."/>
        </authorList>
    </citation>
    <scope>NUCLEOTIDE SEQUENCE</scope>
    <source>
        <strain evidence="1">Mnat29</strain>
        <strain evidence="2">Mnat36</strain>
    </source>
</reference>
<dbReference type="GO" id="GO:0019079">
    <property type="term" value="P:viral genome replication"/>
    <property type="evidence" value="ECO:0007669"/>
    <property type="project" value="InterPro"/>
</dbReference>
<dbReference type="GO" id="GO:0004386">
    <property type="term" value="F:helicase activity"/>
    <property type="evidence" value="ECO:0007669"/>
    <property type="project" value="UniProtKB-KW"/>
</dbReference>
<dbReference type="InterPro" id="IPR004996">
    <property type="entry name" value="HSV_HEPA"/>
</dbReference>
<dbReference type="HAMAP" id="MF_04010">
    <property type="entry name" value="HSV_HEPA"/>
    <property type="match status" value="1"/>
</dbReference>
<keyword evidence="2" id="KW-0067">ATP-binding</keyword>
<dbReference type="EMBL" id="OP429122">
    <property type="protein sequence ID" value="WEG68959.1"/>
    <property type="molecule type" value="Genomic_DNA"/>
</dbReference>
<accession>A0A9Y1N9S3</accession>
<proteinExistence type="inferred from homology"/>
<keyword evidence="2" id="KW-0347">Helicase</keyword>
<organism evidence="2">
    <name type="scientific">Mastomys natalensis cytomegalovirus 1</name>
    <dbReference type="NCBI Taxonomy" id="2973541"/>
    <lineage>
        <taxon>Viruses</taxon>
        <taxon>Duplodnaviria</taxon>
        <taxon>Heunggongvirae</taxon>
        <taxon>Peploviricota</taxon>
        <taxon>Herviviricetes</taxon>
        <taxon>Herpesvirales</taxon>
        <taxon>Orthoherpesviridae</taxon>
        <taxon>Betaherpesvirinae</taxon>
        <taxon>Muromegalovirus</taxon>
    </lineage>
</organism>
<protein>
    <submittedName>
        <fullName evidence="2">Helicase-primase subunit</fullName>
    </submittedName>
</protein>
<dbReference type="Pfam" id="PF03324">
    <property type="entry name" value="Herpes_HEPA"/>
    <property type="match status" value="1"/>
</dbReference>
<evidence type="ECO:0000313" key="2">
    <source>
        <dbReference type="EMBL" id="WEG71187.1"/>
    </source>
</evidence>
<evidence type="ECO:0000313" key="1">
    <source>
        <dbReference type="EMBL" id="WEG68823.1"/>
    </source>
</evidence>
<dbReference type="EMBL" id="OP429138">
    <property type="protein sequence ID" value="WEG71187.1"/>
    <property type="molecule type" value="Genomic_DNA"/>
</dbReference>